<protein>
    <submittedName>
        <fullName evidence="3">Uncharacterized protein</fullName>
    </submittedName>
</protein>
<evidence type="ECO:0000313" key="3">
    <source>
        <dbReference type="EMBL" id="SHG46187.1"/>
    </source>
</evidence>
<dbReference type="EMBL" id="FQWV01000001">
    <property type="protein sequence ID" value="SHG46187.1"/>
    <property type="molecule type" value="Genomic_DNA"/>
</dbReference>
<keyword evidence="2" id="KW-1133">Transmembrane helix</keyword>
<keyword evidence="2" id="KW-0812">Transmembrane</keyword>
<feature type="compositionally biased region" description="Basic and acidic residues" evidence="1">
    <location>
        <begin position="210"/>
        <end position="220"/>
    </location>
</feature>
<feature type="transmembrane region" description="Helical" evidence="2">
    <location>
        <begin position="56"/>
        <end position="78"/>
    </location>
</feature>
<evidence type="ECO:0000313" key="4">
    <source>
        <dbReference type="Proteomes" id="UP000184357"/>
    </source>
</evidence>
<feature type="region of interest" description="Disordered" evidence="1">
    <location>
        <begin position="194"/>
        <end position="220"/>
    </location>
</feature>
<feature type="transmembrane region" description="Helical" evidence="2">
    <location>
        <begin position="26"/>
        <end position="44"/>
    </location>
</feature>
<proteinExistence type="predicted"/>
<evidence type="ECO:0000256" key="2">
    <source>
        <dbReference type="SAM" id="Phobius"/>
    </source>
</evidence>
<dbReference type="Proteomes" id="UP000184357">
    <property type="component" value="Unassembled WGS sequence"/>
</dbReference>
<feature type="transmembrane region" description="Helical" evidence="2">
    <location>
        <begin position="84"/>
        <end position="104"/>
    </location>
</feature>
<evidence type="ECO:0000256" key="1">
    <source>
        <dbReference type="SAM" id="MobiDB-lite"/>
    </source>
</evidence>
<name>A0A1M5K028_9EURY</name>
<dbReference type="AlphaFoldDB" id="A0A1M5K028"/>
<feature type="transmembrane region" description="Helical" evidence="2">
    <location>
        <begin position="137"/>
        <end position="155"/>
    </location>
</feature>
<dbReference type="OrthoDB" id="100715at2157"/>
<organism evidence="3 4">
    <name type="scientific">Halobaculum gomorrense</name>
    <dbReference type="NCBI Taxonomy" id="43928"/>
    <lineage>
        <taxon>Archaea</taxon>
        <taxon>Methanobacteriati</taxon>
        <taxon>Methanobacteriota</taxon>
        <taxon>Stenosarchaea group</taxon>
        <taxon>Halobacteria</taxon>
        <taxon>Halobacteriales</taxon>
        <taxon>Haloferacaceae</taxon>
        <taxon>Halobaculum</taxon>
    </lineage>
</organism>
<keyword evidence="4" id="KW-1185">Reference proteome</keyword>
<reference evidence="3 4" key="1">
    <citation type="submission" date="2016-11" db="EMBL/GenBank/DDBJ databases">
        <authorList>
            <person name="Jaros S."/>
            <person name="Januszkiewicz K."/>
            <person name="Wedrychowicz H."/>
        </authorList>
    </citation>
    <scope>NUCLEOTIDE SEQUENCE [LARGE SCALE GENOMIC DNA]</scope>
    <source>
        <strain evidence="3 4">DSM 9297</strain>
    </source>
</reference>
<gene>
    <name evidence="3" type="ORF">SAMN05443636_0331</name>
</gene>
<keyword evidence="2" id="KW-0472">Membrane</keyword>
<dbReference type="RefSeq" id="WP_073306661.1">
    <property type="nucleotide sequence ID" value="NZ_FQWV01000001.1"/>
</dbReference>
<feature type="transmembrane region" description="Helical" evidence="2">
    <location>
        <begin position="161"/>
        <end position="182"/>
    </location>
</feature>
<accession>A0A1M5K028</accession>
<sequence>MELRFGSDTGVAVSAGVPPSALRNPVVLALAAGYFGSLANALAGEPYRFAEHVCRYLPAFLVFTVAPVVARSPLVLLVSAPSGVGVVVVLLALLAVVVASYLLYATPSLLVLRDTDLVSAARASAGFAADGGAYRSYAVGFAATVAVVSAVLSAITVSVPIVGLALGLPVGAVLGLAGNLATMRFVADIDPRTGAFSDDAETGPASDGSDSNRDERRDDA</sequence>